<dbReference type="InterPro" id="IPR017981">
    <property type="entry name" value="GPCR_2-like_7TM"/>
</dbReference>
<dbReference type="PROSITE" id="PS50261">
    <property type="entry name" value="G_PROTEIN_RECEP_F2_4"/>
    <property type="match status" value="1"/>
</dbReference>
<evidence type="ECO:0000256" key="3">
    <source>
        <dbReference type="ARBA" id="ARBA00022475"/>
    </source>
</evidence>
<organism evidence="13 14">
    <name type="scientific">Plakobranchus ocellatus</name>
    <dbReference type="NCBI Taxonomy" id="259542"/>
    <lineage>
        <taxon>Eukaryota</taxon>
        <taxon>Metazoa</taxon>
        <taxon>Spiralia</taxon>
        <taxon>Lophotrochozoa</taxon>
        <taxon>Mollusca</taxon>
        <taxon>Gastropoda</taxon>
        <taxon>Heterobranchia</taxon>
        <taxon>Euthyneura</taxon>
        <taxon>Panpulmonata</taxon>
        <taxon>Sacoglossa</taxon>
        <taxon>Placobranchoidea</taxon>
        <taxon>Plakobranchidae</taxon>
        <taxon>Plakobranchus</taxon>
    </lineage>
</organism>
<dbReference type="PANTHER" id="PTHR45620:SF1">
    <property type="entry name" value="G-PROTEIN COUPLED RECEPTORS FAMILY 2 PROFILE 2 DOMAIN-CONTAINING PROTEIN"/>
    <property type="match status" value="1"/>
</dbReference>
<dbReference type="PRINTS" id="PR00249">
    <property type="entry name" value="GPCRSECRETIN"/>
</dbReference>
<dbReference type="Pfam" id="PF00002">
    <property type="entry name" value="7tm_2"/>
    <property type="match status" value="1"/>
</dbReference>
<keyword evidence="3" id="KW-1003">Cell membrane</keyword>
<feature type="domain" description="G-protein coupled receptors family 2 profile 1" evidence="11">
    <location>
        <begin position="60"/>
        <end position="147"/>
    </location>
</feature>
<comment type="caution">
    <text evidence="13">The sequence shown here is derived from an EMBL/GenBank/DDBJ whole genome shotgun (WGS) entry which is preliminary data.</text>
</comment>
<dbReference type="InterPro" id="IPR036445">
    <property type="entry name" value="GPCR_2_extracell_dom_sf"/>
</dbReference>
<accession>A0AAV4C067</accession>
<feature type="transmembrane region" description="Helical" evidence="10">
    <location>
        <begin position="287"/>
        <end position="310"/>
    </location>
</feature>
<gene>
    <name evidence="13" type="ORF">PoB_005241400</name>
</gene>
<feature type="transmembrane region" description="Helical" evidence="10">
    <location>
        <begin position="165"/>
        <end position="184"/>
    </location>
</feature>
<dbReference type="Pfam" id="PF02793">
    <property type="entry name" value="HRM"/>
    <property type="match status" value="1"/>
</dbReference>
<evidence type="ECO:0000256" key="9">
    <source>
        <dbReference type="ARBA" id="ARBA00023224"/>
    </source>
</evidence>
<dbReference type="GO" id="GO:0005886">
    <property type="term" value="C:plasma membrane"/>
    <property type="evidence" value="ECO:0007669"/>
    <property type="project" value="UniProtKB-SubCell"/>
</dbReference>
<evidence type="ECO:0000313" key="13">
    <source>
        <dbReference type="EMBL" id="GFO25909.1"/>
    </source>
</evidence>
<keyword evidence="9" id="KW-0807">Transducer</keyword>
<evidence type="ECO:0000256" key="2">
    <source>
        <dbReference type="ARBA" id="ARBA00005314"/>
    </source>
</evidence>
<dbReference type="Gene3D" id="4.10.1240.10">
    <property type="entry name" value="GPCR, family 2, extracellular hormone receptor domain"/>
    <property type="match status" value="1"/>
</dbReference>
<comment type="similarity">
    <text evidence="2">Belongs to the G-protein coupled receptor 2 family.</text>
</comment>
<dbReference type="GO" id="GO:0007166">
    <property type="term" value="P:cell surface receptor signaling pathway"/>
    <property type="evidence" value="ECO:0007669"/>
    <property type="project" value="InterPro"/>
</dbReference>
<evidence type="ECO:0000313" key="14">
    <source>
        <dbReference type="Proteomes" id="UP000735302"/>
    </source>
</evidence>
<dbReference type="SUPFAM" id="SSF111418">
    <property type="entry name" value="Hormone receptor domain"/>
    <property type="match status" value="1"/>
</dbReference>
<evidence type="ECO:0000256" key="8">
    <source>
        <dbReference type="ARBA" id="ARBA00023170"/>
    </source>
</evidence>
<keyword evidence="4 10" id="KW-0812">Transmembrane</keyword>
<feature type="transmembrane region" description="Helical" evidence="10">
    <location>
        <begin position="250"/>
        <end position="275"/>
    </location>
</feature>
<dbReference type="SMART" id="SM00008">
    <property type="entry name" value="HormR"/>
    <property type="match status" value="1"/>
</dbReference>
<feature type="transmembrane region" description="Helical" evidence="10">
    <location>
        <begin position="322"/>
        <end position="346"/>
    </location>
</feature>
<evidence type="ECO:0000259" key="11">
    <source>
        <dbReference type="PROSITE" id="PS50227"/>
    </source>
</evidence>
<dbReference type="InterPro" id="IPR000832">
    <property type="entry name" value="GPCR_2_secretin-like"/>
</dbReference>
<evidence type="ECO:0000256" key="5">
    <source>
        <dbReference type="ARBA" id="ARBA00022989"/>
    </source>
</evidence>
<keyword evidence="14" id="KW-1185">Reference proteome</keyword>
<evidence type="ECO:0000256" key="1">
    <source>
        <dbReference type="ARBA" id="ARBA00004651"/>
    </source>
</evidence>
<evidence type="ECO:0000256" key="10">
    <source>
        <dbReference type="SAM" id="Phobius"/>
    </source>
</evidence>
<dbReference type="PROSITE" id="PS50227">
    <property type="entry name" value="G_PROTEIN_RECEP_F2_3"/>
    <property type="match status" value="1"/>
</dbReference>
<dbReference type="Proteomes" id="UP000735302">
    <property type="component" value="Unassembled WGS sequence"/>
</dbReference>
<dbReference type="GO" id="GO:0017046">
    <property type="term" value="F:peptide hormone binding"/>
    <property type="evidence" value="ECO:0007669"/>
    <property type="project" value="TreeGrafter"/>
</dbReference>
<keyword evidence="7 10" id="KW-0472">Membrane</keyword>
<dbReference type="InterPro" id="IPR001879">
    <property type="entry name" value="GPCR_2_extracellular_dom"/>
</dbReference>
<dbReference type="EMBL" id="BLXT01005777">
    <property type="protein sequence ID" value="GFO25909.1"/>
    <property type="molecule type" value="Genomic_DNA"/>
</dbReference>
<feature type="transmembrane region" description="Helical" evidence="10">
    <location>
        <begin position="367"/>
        <end position="388"/>
    </location>
</feature>
<dbReference type="SUPFAM" id="SSF81321">
    <property type="entry name" value="Family A G protein-coupled receptor-like"/>
    <property type="match status" value="1"/>
</dbReference>
<keyword evidence="6" id="KW-0297">G-protein coupled receptor</keyword>
<feature type="transmembrane region" description="Helical" evidence="10">
    <location>
        <begin position="408"/>
        <end position="431"/>
    </location>
</feature>
<dbReference type="InterPro" id="IPR050332">
    <property type="entry name" value="GPCR_2"/>
</dbReference>
<dbReference type="GO" id="GO:0008528">
    <property type="term" value="F:G protein-coupled peptide receptor activity"/>
    <property type="evidence" value="ECO:0007669"/>
    <property type="project" value="TreeGrafter"/>
</dbReference>
<name>A0AAV4C067_9GAST</name>
<evidence type="ECO:0000256" key="6">
    <source>
        <dbReference type="ARBA" id="ARBA00023040"/>
    </source>
</evidence>
<comment type="subcellular location">
    <subcellularLocation>
        <location evidence="1">Cell membrane</location>
        <topology evidence="1">Multi-pass membrane protein</topology>
    </subcellularLocation>
</comment>
<keyword evidence="5 10" id="KW-1133">Transmembrane helix</keyword>
<feature type="domain" description="G-protein coupled receptors family 2 profile 2" evidence="12">
    <location>
        <begin position="159"/>
        <end position="423"/>
    </location>
</feature>
<sequence length="600" mass="68474">MASVLYSDRSSYLRILEILTVLTALLHRMAGNKTSPAVFEIDLNDPLIQQRIQIFNARQECYATLQNISVPDDGGTYCYPLWDDVMCWSEYVPAGTLASQPCPAYIIGFNIEEKAWRRCMEDGTWDRHPDPTVDDHYTDFSNCEEKNVPKIIMKHMPILKRISTIGYSISIVTLILAIFIMVYFKKLHCPRNTIHINLFSSFLLRALISVIRNCLLVEGFALPSDISYQEDGTIIFNAGKHWECKLLNTLWIYALMANYFWIFVEGLYLHTLIFFDVFSPSKRFFKLYFAIGWALPLSFIITWVIARIFHSNELCWNTHSEGLYWIIEAPIILTICINLLFFINIIRELFTKIRNCNTRDPSSYKKFAKSTLVLIPMFGVYYIVFIILNRIRDPTISVIYIYLELPLNSLQGSVVALLFCFFNAEVQAEILKKWNRHRLRRQSLIPSRTSRAFSTGSSFLGRDRTSLCMGPVSPPLVSPCGSEVNGHIVQTTAGDVSPDGDQTQDLGTNNKTTLVPSCMSPNELRVLPPVPNPCVETLQDKQLKLCVTSFSSHNRGETGFYDITDLKNCDDQGMRTDMSQNLSRGDDMDECKALLSTGKI</sequence>
<dbReference type="Gene3D" id="1.20.1070.10">
    <property type="entry name" value="Rhodopsin 7-helix transmembrane proteins"/>
    <property type="match status" value="1"/>
</dbReference>
<dbReference type="PANTHER" id="PTHR45620">
    <property type="entry name" value="PDF RECEPTOR-LIKE PROTEIN-RELATED"/>
    <property type="match status" value="1"/>
</dbReference>
<keyword evidence="8 13" id="KW-0675">Receptor</keyword>
<evidence type="ECO:0000256" key="7">
    <source>
        <dbReference type="ARBA" id="ARBA00023136"/>
    </source>
</evidence>
<evidence type="ECO:0000259" key="12">
    <source>
        <dbReference type="PROSITE" id="PS50261"/>
    </source>
</evidence>
<dbReference type="GO" id="GO:0007188">
    <property type="term" value="P:adenylate cyclase-modulating G protein-coupled receptor signaling pathway"/>
    <property type="evidence" value="ECO:0007669"/>
    <property type="project" value="TreeGrafter"/>
</dbReference>
<dbReference type="AlphaFoldDB" id="A0AAV4C067"/>
<protein>
    <submittedName>
        <fullName evidence="13">Parathyroid hormone/parathyroid hormone-related peptide receptor</fullName>
    </submittedName>
</protein>
<reference evidence="13 14" key="1">
    <citation type="journal article" date="2021" name="Elife">
        <title>Chloroplast acquisition without the gene transfer in kleptoplastic sea slugs, Plakobranchus ocellatus.</title>
        <authorList>
            <person name="Maeda T."/>
            <person name="Takahashi S."/>
            <person name="Yoshida T."/>
            <person name="Shimamura S."/>
            <person name="Takaki Y."/>
            <person name="Nagai Y."/>
            <person name="Toyoda A."/>
            <person name="Suzuki Y."/>
            <person name="Arimoto A."/>
            <person name="Ishii H."/>
            <person name="Satoh N."/>
            <person name="Nishiyama T."/>
            <person name="Hasebe M."/>
            <person name="Maruyama T."/>
            <person name="Minagawa J."/>
            <person name="Obokata J."/>
            <person name="Shigenobu S."/>
        </authorList>
    </citation>
    <scope>NUCLEOTIDE SEQUENCE [LARGE SCALE GENOMIC DNA]</scope>
</reference>
<proteinExistence type="inferred from homology"/>
<evidence type="ECO:0000256" key="4">
    <source>
        <dbReference type="ARBA" id="ARBA00022692"/>
    </source>
</evidence>